<dbReference type="GO" id="GO:0032259">
    <property type="term" value="P:methylation"/>
    <property type="evidence" value="ECO:0007669"/>
    <property type="project" value="UniProtKB-KW"/>
</dbReference>
<feature type="binding site" evidence="4">
    <location>
        <position position="298"/>
    </location>
    <ligand>
        <name>Zn(2+)</name>
        <dbReference type="ChEBI" id="CHEBI:29105"/>
    </ligand>
</feature>
<feature type="domain" description="Hcy-binding" evidence="5">
    <location>
        <begin position="4"/>
        <end position="312"/>
    </location>
</feature>
<dbReference type="PANTHER" id="PTHR11103">
    <property type="entry name" value="SLR1189 PROTEIN"/>
    <property type="match status" value="1"/>
</dbReference>
<reference evidence="6" key="1">
    <citation type="journal article" date="2008" name="Nature">
        <title>The amphioxus genome and the evolution of the chordate karyotype.</title>
        <authorList>
            <consortium name="US DOE Joint Genome Institute (JGI-PGF)"/>
            <person name="Putnam N.H."/>
            <person name="Butts T."/>
            <person name="Ferrier D.E.K."/>
            <person name="Furlong R.F."/>
            <person name="Hellsten U."/>
            <person name="Kawashima T."/>
            <person name="Robinson-Rechavi M."/>
            <person name="Shoguchi E."/>
            <person name="Terry A."/>
            <person name="Yu J.-K."/>
            <person name="Benito-Gutierrez E.L."/>
            <person name="Dubchak I."/>
            <person name="Garcia-Fernandez J."/>
            <person name="Gibson-Brown J.J."/>
            <person name="Grigoriev I.V."/>
            <person name="Horton A.C."/>
            <person name="de Jong P.J."/>
            <person name="Jurka J."/>
            <person name="Kapitonov V.V."/>
            <person name="Kohara Y."/>
            <person name="Kuroki Y."/>
            <person name="Lindquist E."/>
            <person name="Lucas S."/>
            <person name="Osoegawa K."/>
            <person name="Pennacchio L.A."/>
            <person name="Salamov A.A."/>
            <person name="Satou Y."/>
            <person name="Sauka-Spengler T."/>
            <person name="Schmutz J."/>
            <person name="Shin-I T."/>
            <person name="Toyoda A."/>
            <person name="Bronner-Fraser M."/>
            <person name="Fujiyama A."/>
            <person name="Holland L.Z."/>
            <person name="Holland P.W.H."/>
            <person name="Satoh N."/>
            <person name="Rokhsar D.S."/>
        </authorList>
    </citation>
    <scope>NUCLEOTIDE SEQUENCE [LARGE SCALE GENOMIC DNA]</scope>
    <source>
        <strain evidence="6">S238N-H82</strain>
        <tissue evidence="6">Testes</tissue>
    </source>
</reference>
<feature type="binding site" evidence="4">
    <location>
        <position position="631"/>
    </location>
    <ligand>
        <name>Zn(2+)</name>
        <dbReference type="ChEBI" id="CHEBI:29105"/>
    </ligand>
</feature>
<dbReference type="InterPro" id="IPR036589">
    <property type="entry name" value="HCY_dom_sf"/>
</dbReference>
<accession>C3XWR9</accession>
<feature type="binding site" evidence="4">
    <location>
        <position position="545"/>
    </location>
    <ligand>
        <name>Zn(2+)</name>
        <dbReference type="ChEBI" id="CHEBI:29105"/>
    </ligand>
</feature>
<dbReference type="PANTHER" id="PTHR11103:SF18">
    <property type="entry name" value="SLR1189 PROTEIN"/>
    <property type="match status" value="1"/>
</dbReference>
<dbReference type="InParanoid" id="C3XWR9"/>
<dbReference type="SUPFAM" id="SSF82282">
    <property type="entry name" value="Homocysteine S-methyltransferase"/>
    <property type="match status" value="2"/>
</dbReference>
<protein>
    <recommendedName>
        <fullName evidence="5">Hcy-binding domain-containing protein</fullName>
    </recommendedName>
</protein>
<dbReference type="GO" id="GO:0008168">
    <property type="term" value="F:methyltransferase activity"/>
    <property type="evidence" value="ECO:0007669"/>
    <property type="project" value="UniProtKB-UniRule"/>
</dbReference>
<dbReference type="eggNOG" id="KOG1579">
    <property type="taxonomic scope" value="Eukaryota"/>
</dbReference>
<feature type="domain" description="Hcy-binding" evidence="5">
    <location>
        <begin position="337"/>
        <end position="645"/>
    </location>
</feature>
<feature type="binding site" evidence="4">
    <location>
        <position position="297"/>
    </location>
    <ligand>
        <name>Zn(2+)</name>
        <dbReference type="ChEBI" id="CHEBI:29105"/>
    </ligand>
</feature>
<keyword evidence="4" id="KW-0862">Zinc</keyword>
<evidence type="ECO:0000313" key="6">
    <source>
        <dbReference type="EMBL" id="EEN67179.1"/>
    </source>
</evidence>
<dbReference type="InterPro" id="IPR003726">
    <property type="entry name" value="HCY_dom"/>
</dbReference>
<dbReference type="Gene3D" id="3.20.20.330">
    <property type="entry name" value="Homocysteine-binding-like domain"/>
    <property type="match status" value="2"/>
</dbReference>
<feature type="binding site" evidence="4">
    <location>
        <position position="630"/>
    </location>
    <ligand>
        <name>Zn(2+)</name>
        <dbReference type="ChEBI" id="CHEBI:29105"/>
    </ligand>
</feature>
<organism>
    <name type="scientific">Branchiostoma floridae</name>
    <name type="common">Florida lancelet</name>
    <name type="synonym">Amphioxus</name>
    <dbReference type="NCBI Taxonomy" id="7739"/>
    <lineage>
        <taxon>Eukaryota</taxon>
        <taxon>Metazoa</taxon>
        <taxon>Chordata</taxon>
        <taxon>Cephalochordata</taxon>
        <taxon>Leptocardii</taxon>
        <taxon>Amphioxiformes</taxon>
        <taxon>Branchiostomatidae</taxon>
        <taxon>Branchiostoma</taxon>
    </lineage>
</organism>
<comment type="pathway">
    <text evidence="3">Amino-acid biosynthesis; L-methionine biosynthesis via de novo pathway.</text>
</comment>
<feature type="binding site" evidence="4">
    <location>
        <position position="212"/>
    </location>
    <ligand>
        <name>Zn(2+)</name>
        <dbReference type="ChEBI" id="CHEBI:29105"/>
    </ligand>
</feature>
<dbReference type="Pfam" id="PF02574">
    <property type="entry name" value="S-methyl_trans"/>
    <property type="match status" value="2"/>
</dbReference>
<dbReference type="PROSITE" id="PS50970">
    <property type="entry name" value="HCY"/>
    <property type="match status" value="2"/>
</dbReference>
<evidence type="ECO:0000256" key="3">
    <source>
        <dbReference type="ARBA" id="ARBA00034478"/>
    </source>
</evidence>
<dbReference type="STRING" id="7739.C3XWR9"/>
<name>C3XWR9_BRAFL</name>
<evidence type="ECO:0000256" key="2">
    <source>
        <dbReference type="ARBA" id="ARBA00022679"/>
    </source>
</evidence>
<dbReference type="AlphaFoldDB" id="C3XWR9"/>
<evidence type="ECO:0000259" key="5">
    <source>
        <dbReference type="PROSITE" id="PS50970"/>
    </source>
</evidence>
<keyword evidence="2 4" id="KW-0808">Transferase</keyword>
<comment type="cofactor">
    <cofactor evidence="4">
        <name>Zn(2+)</name>
        <dbReference type="ChEBI" id="CHEBI:29105"/>
    </cofactor>
</comment>
<gene>
    <name evidence="6" type="ORF">BRAFLDRAFT_88432</name>
</gene>
<keyword evidence="1 4" id="KW-0489">Methyltransferase</keyword>
<sequence>MVQCAHRPGEADDETVICAEGYLFEFERRGYLQAGGYVPEVVIEHPELVEGLHREFVHAGSDVVLAFTYYAHREKMRLIGREEDLEKINRTALRLARKVADDTGTLMAGNICNLNIYDQADPSWEGRAHAMFKEQLEWIMEEGGCDFIVAETFFAFAEAKLALECVRKYAKGIPVVVSFNLKRGDDLIDGVLIQDALRRLAEAGADVVGLNCGRGPATTLPVLEEARRNGIKTPLSFVPVAYRTDDENPNMITLKDVDDKGKIAFPSDLDPWLCSRSQIASYTRKAHALGVRFMGICCGNASHFTRAMAEALGRQPPASRYTADMTKHAYYGTDPTLIDFNTQEDDETIICAEGYLFEFERRGFLKAGGFVPEVVIEHPELVEGLHREFVHAGSDVVLAFTYYAHREKMRIIGREADLEKINRTALRLARKVADDTGTLMAGNICNLNIYDQADPSWEGRAHGMFKEQLEWIMEEGGCDFILAETFFAYAEAKLALECVRKYAKGIPVVVSFNLKRGDDLIDGVLIQDALRRLAEAGADVVGLNCGRGPATTLPVLEEAKQNGIKTPLAFVPVPYRTDDENPNFMTLKDVNDNGKIAFPLDLDPWLCSRSQIASYTRKAHALGVRFMGICCGNASHFTRAMAEALGRQPPASRYTADMSKHAYYGTDPTLIDFNTQEVCKNKF</sequence>
<evidence type="ECO:0000256" key="4">
    <source>
        <dbReference type="PROSITE-ProRule" id="PRU00333"/>
    </source>
</evidence>
<keyword evidence="4" id="KW-0479">Metal-binding</keyword>
<evidence type="ECO:0000256" key="1">
    <source>
        <dbReference type="ARBA" id="ARBA00022603"/>
    </source>
</evidence>
<dbReference type="EMBL" id="GG666471">
    <property type="protein sequence ID" value="EEN67179.1"/>
    <property type="molecule type" value="Genomic_DNA"/>
</dbReference>
<proteinExistence type="predicted"/>
<dbReference type="GO" id="GO:0046872">
    <property type="term" value="F:metal ion binding"/>
    <property type="evidence" value="ECO:0007669"/>
    <property type="project" value="UniProtKB-KW"/>
</dbReference>